<name>A0A9D9IP87_9BACT</name>
<dbReference type="Gene3D" id="3.30.750.24">
    <property type="entry name" value="STAS domain"/>
    <property type="match status" value="1"/>
</dbReference>
<reference evidence="1" key="1">
    <citation type="submission" date="2020-10" db="EMBL/GenBank/DDBJ databases">
        <authorList>
            <person name="Gilroy R."/>
        </authorList>
    </citation>
    <scope>NUCLEOTIDE SEQUENCE</scope>
    <source>
        <strain evidence="1">B1-13419</strain>
    </source>
</reference>
<sequence length="115" mass="13244">MNTFNIAKILNPDLMSRPLADDFYNYIKNSHESKVIIDFSEVHFATRSFMDEFYVLFQDGLRKSEVKLINLPPDVEKTLEAVKSTQNKKKVISDATIVKTKDIQDLEQYLSALAI</sequence>
<dbReference type="AlphaFoldDB" id="A0A9D9IP87"/>
<dbReference type="EMBL" id="JADIMD010000119">
    <property type="protein sequence ID" value="MBO8475228.1"/>
    <property type="molecule type" value="Genomic_DNA"/>
</dbReference>
<comment type="caution">
    <text evidence="1">The sequence shown here is derived from an EMBL/GenBank/DDBJ whole genome shotgun (WGS) entry which is preliminary data.</text>
</comment>
<evidence type="ECO:0000313" key="1">
    <source>
        <dbReference type="EMBL" id="MBO8475228.1"/>
    </source>
</evidence>
<dbReference type="InterPro" id="IPR036513">
    <property type="entry name" value="STAS_dom_sf"/>
</dbReference>
<reference evidence="1" key="2">
    <citation type="journal article" date="2021" name="PeerJ">
        <title>Extensive microbial diversity within the chicken gut microbiome revealed by metagenomics and culture.</title>
        <authorList>
            <person name="Gilroy R."/>
            <person name="Ravi A."/>
            <person name="Getino M."/>
            <person name="Pursley I."/>
            <person name="Horton D.L."/>
            <person name="Alikhan N.F."/>
            <person name="Baker D."/>
            <person name="Gharbi K."/>
            <person name="Hall N."/>
            <person name="Watson M."/>
            <person name="Adriaenssens E.M."/>
            <person name="Foster-Nyarko E."/>
            <person name="Jarju S."/>
            <person name="Secka A."/>
            <person name="Antonio M."/>
            <person name="Oren A."/>
            <person name="Chaudhuri R.R."/>
            <person name="La Ragione R."/>
            <person name="Hildebrand F."/>
            <person name="Pallen M.J."/>
        </authorList>
    </citation>
    <scope>NUCLEOTIDE SEQUENCE</scope>
    <source>
        <strain evidence="1">B1-13419</strain>
    </source>
</reference>
<accession>A0A9D9IP87</accession>
<dbReference type="Proteomes" id="UP000823757">
    <property type="component" value="Unassembled WGS sequence"/>
</dbReference>
<gene>
    <name evidence="1" type="ORF">IAB91_08065</name>
</gene>
<organism evidence="1 2">
    <name type="scientific">Candidatus Cryptobacteroides faecigallinarum</name>
    <dbReference type="NCBI Taxonomy" id="2840763"/>
    <lineage>
        <taxon>Bacteria</taxon>
        <taxon>Pseudomonadati</taxon>
        <taxon>Bacteroidota</taxon>
        <taxon>Bacteroidia</taxon>
        <taxon>Bacteroidales</taxon>
        <taxon>Candidatus Cryptobacteroides</taxon>
    </lineage>
</organism>
<protein>
    <submittedName>
        <fullName evidence="1">DUF4325 domain-containing protein</fullName>
    </submittedName>
</protein>
<evidence type="ECO:0000313" key="2">
    <source>
        <dbReference type="Proteomes" id="UP000823757"/>
    </source>
</evidence>
<dbReference type="SUPFAM" id="SSF52091">
    <property type="entry name" value="SpoIIaa-like"/>
    <property type="match status" value="1"/>
</dbReference>
<proteinExistence type="predicted"/>